<gene>
    <name evidence="1" type="ORF">FF36_05822</name>
</gene>
<organism evidence="1 2">
    <name type="scientific">Frankia torreyi</name>
    <dbReference type="NCBI Taxonomy" id="1856"/>
    <lineage>
        <taxon>Bacteria</taxon>
        <taxon>Bacillati</taxon>
        <taxon>Actinomycetota</taxon>
        <taxon>Actinomycetes</taxon>
        <taxon>Frankiales</taxon>
        <taxon>Frankiaceae</taxon>
        <taxon>Frankia</taxon>
    </lineage>
</organism>
<dbReference type="Proteomes" id="UP000032545">
    <property type="component" value="Unassembled WGS sequence"/>
</dbReference>
<proteinExistence type="predicted"/>
<accession>A0A0D8B7H3</accession>
<dbReference type="PATRIC" id="fig|1502723.3.peg.6451"/>
<comment type="caution">
    <text evidence="1">The sequence shown here is derived from an EMBL/GenBank/DDBJ whole genome shotgun (WGS) entry which is preliminary data.</text>
</comment>
<sequence length="50" mass="5425">MRYLVLLSSPASSEVGEFDQPIGLVHRAVERAVAESGIAHTVLYPSWLAT</sequence>
<dbReference type="AlphaFoldDB" id="A0A0D8B7H3"/>
<name>A0A0D8B7H3_9ACTN</name>
<evidence type="ECO:0000313" key="1">
    <source>
        <dbReference type="EMBL" id="KJE19879.1"/>
    </source>
</evidence>
<reference evidence="1 2" key="2">
    <citation type="journal article" date="2016" name="Genome Announc.">
        <title>Permanent Draft Genome Sequences for Two Variants of Frankia sp. Strain CpI1, the First Frankia Strain Isolated from Root Nodules of Comptonia peregrina.</title>
        <authorList>
            <person name="Oshone R."/>
            <person name="Hurst S.G.IV."/>
            <person name="Abebe-Akele F."/>
            <person name="Simpson S."/>
            <person name="Morris K."/>
            <person name="Thomas W.K."/>
            <person name="Tisa L.S."/>
        </authorList>
    </citation>
    <scope>NUCLEOTIDE SEQUENCE [LARGE SCALE GENOMIC DNA]</scope>
    <source>
        <strain evidence="2">CpI1-S</strain>
    </source>
</reference>
<dbReference type="EMBL" id="JYFN01000080">
    <property type="protein sequence ID" value="KJE19879.1"/>
    <property type="molecule type" value="Genomic_DNA"/>
</dbReference>
<protein>
    <submittedName>
        <fullName evidence="1">Uncharacterized protein</fullName>
    </submittedName>
</protein>
<reference evidence="2" key="1">
    <citation type="submission" date="2015-02" db="EMBL/GenBank/DDBJ databases">
        <title>Draft Genome of Frankia sp. CpI1-S.</title>
        <authorList>
            <person name="Oshone R.T."/>
            <person name="Ngom M."/>
            <person name="Ghodhbane-Gtari F."/>
            <person name="Gtari M."/>
            <person name="Morris K."/>
            <person name="Thomas K."/>
            <person name="Sen A."/>
            <person name="Tisa L.S."/>
        </authorList>
    </citation>
    <scope>NUCLEOTIDE SEQUENCE [LARGE SCALE GENOMIC DNA]</scope>
    <source>
        <strain evidence="2">CpI1-S</strain>
    </source>
</reference>
<keyword evidence="2" id="KW-1185">Reference proteome</keyword>
<evidence type="ECO:0000313" key="2">
    <source>
        <dbReference type="Proteomes" id="UP000032545"/>
    </source>
</evidence>